<dbReference type="PANTHER" id="PTHR21098:SF12">
    <property type="entry name" value="RIBOFLAVIN SYNTHASE"/>
    <property type="match status" value="1"/>
</dbReference>
<evidence type="ECO:0000256" key="10">
    <source>
        <dbReference type="PROSITE-ProRule" id="PRU00524"/>
    </source>
</evidence>
<dbReference type="Proteomes" id="UP000245802">
    <property type="component" value="Chromosome"/>
</dbReference>
<feature type="repeat" description="Lumazine-binding" evidence="10">
    <location>
        <begin position="1"/>
        <end position="96"/>
    </location>
</feature>
<evidence type="ECO:0000256" key="7">
    <source>
        <dbReference type="ARBA" id="ARBA00022679"/>
    </source>
</evidence>
<dbReference type="OrthoDB" id="9788537at2"/>
<dbReference type="EMBL" id="CP025958">
    <property type="protein sequence ID" value="AWM39452.1"/>
    <property type="molecule type" value="Genomic_DNA"/>
</dbReference>
<evidence type="ECO:0000256" key="5">
    <source>
        <dbReference type="ARBA" id="ARBA00013950"/>
    </source>
</evidence>
<dbReference type="FunFam" id="2.40.30.20:FF:000004">
    <property type="entry name" value="Riboflavin synthase, alpha subunit"/>
    <property type="match status" value="1"/>
</dbReference>
<evidence type="ECO:0000256" key="4">
    <source>
        <dbReference type="ARBA" id="ARBA00012827"/>
    </source>
</evidence>
<dbReference type="KEGG" id="gog:C1280_22310"/>
<organism evidence="12 13">
    <name type="scientific">Gemmata obscuriglobus</name>
    <dbReference type="NCBI Taxonomy" id="114"/>
    <lineage>
        <taxon>Bacteria</taxon>
        <taxon>Pseudomonadati</taxon>
        <taxon>Planctomycetota</taxon>
        <taxon>Planctomycetia</taxon>
        <taxon>Gemmatales</taxon>
        <taxon>Gemmataceae</taxon>
        <taxon>Gemmata</taxon>
    </lineage>
</organism>
<dbReference type="Gene3D" id="2.40.30.20">
    <property type="match status" value="2"/>
</dbReference>
<reference evidence="12 13" key="1">
    <citation type="submission" date="2018-01" db="EMBL/GenBank/DDBJ databases">
        <title>G. obscuriglobus.</title>
        <authorList>
            <person name="Franke J."/>
            <person name="Blomberg W."/>
            <person name="Selmecki A."/>
        </authorList>
    </citation>
    <scope>NUCLEOTIDE SEQUENCE [LARGE SCALE GENOMIC DNA]</scope>
    <source>
        <strain evidence="12 13">DSM 5831</strain>
    </source>
</reference>
<evidence type="ECO:0000313" key="13">
    <source>
        <dbReference type="Proteomes" id="UP000245802"/>
    </source>
</evidence>
<sequence>MFTGLVQALGTVRAVTDGQGGRRLSVAEPALAPGLRIGDSVSVCGACLTVVSRDGAALDFEVGPETLAKTTLGGLTPGDRVNLEGALRVGDALGGHFVTGHVDCVGRVLEERVTGEWLTIWFGFPAEFGDLLVSKGSVAVDGVSLTVVDAEADRLSVMLIPHTRTHTTLGYKKPGDAVNLEFDLLAKHVKKLFGRINLTI</sequence>
<dbReference type="AlphaFoldDB" id="A0A2Z3H544"/>
<feature type="domain" description="Lumazine-binding" evidence="11">
    <location>
        <begin position="97"/>
        <end position="193"/>
    </location>
</feature>
<keyword evidence="13" id="KW-1185">Reference proteome</keyword>
<name>A0A2Z3H544_9BACT</name>
<keyword evidence="6" id="KW-0686">Riboflavin biosynthesis</keyword>
<protein>
    <recommendedName>
        <fullName evidence="5 9">Riboflavin synthase</fullName>
        <ecNumber evidence="4 9">2.5.1.9</ecNumber>
    </recommendedName>
</protein>
<accession>A0A2Z3H544</accession>
<dbReference type="GO" id="GO:0004746">
    <property type="term" value="F:riboflavin synthase activity"/>
    <property type="evidence" value="ECO:0007669"/>
    <property type="project" value="UniProtKB-UniRule"/>
</dbReference>
<dbReference type="RefSeq" id="WP_010044026.1">
    <property type="nucleotide sequence ID" value="NZ_CP025958.1"/>
</dbReference>
<gene>
    <name evidence="12" type="ORF">C1280_22310</name>
</gene>
<evidence type="ECO:0000259" key="11">
    <source>
        <dbReference type="PROSITE" id="PS51177"/>
    </source>
</evidence>
<dbReference type="NCBIfam" id="NF006767">
    <property type="entry name" value="PRK09289.1"/>
    <property type="match status" value="1"/>
</dbReference>
<dbReference type="PIRSF" id="PIRSF000498">
    <property type="entry name" value="Riboflavin_syn_A"/>
    <property type="match status" value="1"/>
</dbReference>
<keyword evidence="7" id="KW-0808">Transferase</keyword>
<dbReference type="CDD" id="cd00402">
    <property type="entry name" value="Riboflavin_synthase_like"/>
    <property type="match status" value="1"/>
</dbReference>
<comment type="function">
    <text evidence="2">Catalyzes the dismutation of two molecules of 6,7-dimethyl-8-ribityllumazine, resulting in the formation of riboflavin and 5-amino-6-(D-ribitylamino)uracil.</text>
</comment>
<proteinExistence type="predicted"/>
<dbReference type="PROSITE" id="PS51177">
    <property type="entry name" value="LUMAZINE_BIND"/>
    <property type="match status" value="2"/>
</dbReference>
<evidence type="ECO:0000256" key="9">
    <source>
        <dbReference type="NCBIfam" id="TIGR00187"/>
    </source>
</evidence>
<evidence type="ECO:0000256" key="1">
    <source>
        <dbReference type="ARBA" id="ARBA00000968"/>
    </source>
</evidence>
<dbReference type="InterPro" id="IPR023366">
    <property type="entry name" value="ATP_synth_asu-like_sf"/>
</dbReference>
<evidence type="ECO:0000256" key="3">
    <source>
        <dbReference type="ARBA" id="ARBA00004887"/>
    </source>
</evidence>
<feature type="repeat" description="Lumazine-binding" evidence="10">
    <location>
        <begin position="97"/>
        <end position="193"/>
    </location>
</feature>
<keyword evidence="8" id="KW-0677">Repeat</keyword>
<dbReference type="NCBIfam" id="TIGR00187">
    <property type="entry name" value="ribE"/>
    <property type="match status" value="1"/>
</dbReference>
<dbReference type="EC" id="2.5.1.9" evidence="4 9"/>
<dbReference type="InterPro" id="IPR017938">
    <property type="entry name" value="Riboflavin_synthase-like_b-brl"/>
</dbReference>
<comment type="catalytic activity">
    <reaction evidence="1">
        <text>2 6,7-dimethyl-8-(1-D-ribityl)lumazine + H(+) = 5-amino-6-(D-ribitylamino)uracil + riboflavin</text>
        <dbReference type="Rhea" id="RHEA:20772"/>
        <dbReference type="ChEBI" id="CHEBI:15378"/>
        <dbReference type="ChEBI" id="CHEBI:15934"/>
        <dbReference type="ChEBI" id="CHEBI:57986"/>
        <dbReference type="ChEBI" id="CHEBI:58201"/>
        <dbReference type="EC" id="2.5.1.9"/>
    </reaction>
</comment>
<dbReference type="GO" id="GO:0009231">
    <property type="term" value="P:riboflavin biosynthetic process"/>
    <property type="evidence" value="ECO:0007669"/>
    <property type="project" value="UniProtKB-KW"/>
</dbReference>
<dbReference type="InterPro" id="IPR026017">
    <property type="entry name" value="Lumazine-bd_dom"/>
</dbReference>
<dbReference type="Pfam" id="PF00677">
    <property type="entry name" value="Lum_binding"/>
    <property type="match status" value="2"/>
</dbReference>
<evidence type="ECO:0000256" key="6">
    <source>
        <dbReference type="ARBA" id="ARBA00022619"/>
    </source>
</evidence>
<dbReference type="PANTHER" id="PTHR21098">
    <property type="entry name" value="RIBOFLAVIN SYNTHASE ALPHA CHAIN"/>
    <property type="match status" value="1"/>
</dbReference>
<evidence type="ECO:0000313" key="12">
    <source>
        <dbReference type="EMBL" id="AWM39452.1"/>
    </source>
</evidence>
<dbReference type="InterPro" id="IPR001783">
    <property type="entry name" value="Lumazine-bd"/>
</dbReference>
<evidence type="ECO:0000256" key="8">
    <source>
        <dbReference type="ARBA" id="ARBA00022737"/>
    </source>
</evidence>
<evidence type="ECO:0000256" key="2">
    <source>
        <dbReference type="ARBA" id="ARBA00002803"/>
    </source>
</evidence>
<feature type="domain" description="Lumazine-binding" evidence="11">
    <location>
        <begin position="1"/>
        <end position="96"/>
    </location>
</feature>
<comment type="pathway">
    <text evidence="3">Cofactor biosynthesis; riboflavin biosynthesis; riboflavin from 2-hydroxy-3-oxobutyl phosphate and 5-amino-6-(D-ribitylamino)uracil: step 2/2.</text>
</comment>
<dbReference type="SUPFAM" id="SSF63380">
    <property type="entry name" value="Riboflavin synthase domain-like"/>
    <property type="match status" value="2"/>
</dbReference>